<dbReference type="AlphaFoldDB" id="A0A8J2PGX8"/>
<feature type="compositionally biased region" description="Polar residues" evidence="1">
    <location>
        <begin position="85"/>
        <end position="97"/>
    </location>
</feature>
<evidence type="ECO:0000256" key="1">
    <source>
        <dbReference type="SAM" id="MobiDB-lite"/>
    </source>
</evidence>
<gene>
    <name evidence="2" type="ORF">AFUS01_LOCUS31980</name>
</gene>
<protein>
    <submittedName>
        <fullName evidence="2">Uncharacterized protein</fullName>
    </submittedName>
</protein>
<dbReference type="Proteomes" id="UP000708208">
    <property type="component" value="Unassembled WGS sequence"/>
</dbReference>
<feature type="compositionally biased region" description="Basic and acidic residues" evidence="1">
    <location>
        <begin position="56"/>
        <end position="72"/>
    </location>
</feature>
<keyword evidence="3" id="KW-1185">Reference proteome</keyword>
<reference evidence="2" key="1">
    <citation type="submission" date="2021-06" db="EMBL/GenBank/DDBJ databases">
        <authorList>
            <person name="Hodson N. C."/>
            <person name="Mongue J. A."/>
            <person name="Jaron S. K."/>
        </authorList>
    </citation>
    <scope>NUCLEOTIDE SEQUENCE</scope>
</reference>
<proteinExistence type="predicted"/>
<evidence type="ECO:0000313" key="3">
    <source>
        <dbReference type="Proteomes" id="UP000708208"/>
    </source>
</evidence>
<name>A0A8J2PGX8_9HEXA</name>
<comment type="caution">
    <text evidence="2">The sequence shown here is derived from an EMBL/GenBank/DDBJ whole genome shotgun (WGS) entry which is preliminary data.</text>
</comment>
<feature type="region of interest" description="Disordered" evidence="1">
    <location>
        <begin position="49"/>
        <end position="114"/>
    </location>
</feature>
<accession>A0A8J2PGX8</accession>
<organism evidence="2 3">
    <name type="scientific">Allacma fusca</name>
    <dbReference type="NCBI Taxonomy" id="39272"/>
    <lineage>
        <taxon>Eukaryota</taxon>
        <taxon>Metazoa</taxon>
        <taxon>Ecdysozoa</taxon>
        <taxon>Arthropoda</taxon>
        <taxon>Hexapoda</taxon>
        <taxon>Collembola</taxon>
        <taxon>Symphypleona</taxon>
        <taxon>Sminthuridae</taxon>
        <taxon>Allacma</taxon>
    </lineage>
</organism>
<evidence type="ECO:0000313" key="2">
    <source>
        <dbReference type="EMBL" id="CAG7821653.1"/>
    </source>
</evidence>
<sequence length="114" mass="12679">MNRYGGRRYVDGVHDNLLVGTPEGLIISGMDKNVRGHEVDAVHRRILEMTQQQSRMEPKKAVQEVVFQRRDPSVPSPTPSRSSSNTVKSTDSNSSLRSFFSKKLDGSKKSSSTS</sequence>
<dbReference type="EMBL" id="CAJVCH010517807">
    <property type="protein sequence ID" value="CAG7821653.1"/>
    <property type="molecule type" value="Genomic_DNA"/>
</dbReference>